<organism evidence="1 2">
    <name type="scientific">Maridesulfovibrio salexigens (strain ATCC 14822 / DSM 2638 / NCIMB 8403 / VKM B-1763)</name>
    <name type="common">Desulfovibrio salexigens</name>
    <dbReference type="NCBI Taxonomy" id="526222"/>
    <lineage>
        <taxon>Bacteria</taxon>
        <taxon>Pseudomonadati</taxon>
        <taxon>Thermodesulfobacteriota</taxon>
        <taxon>Desulfovibrionia</taxon>
        <taxon>Desulfovibrionales</taxon>
        <taxon>Desulfovibrionaceae</taxon>
        <taxon>Maridesulfovibrio</taxon>
    </lineage>
</organism>
<evidence type="ECO:0000313" key="1">
    <source>
        <dbReference type="EMBL" id="ACS79477.1"/>
    </source>
</evidence>
<gene>
    <name evidence="1" type="ordered locus">Desal_1415</name>
</gene>
<accession>C6BRN7</accession>
<sequence length="301" mass="35395">MADSQFYSDEDLAKLNKSFSGVMPSWAIVADYLVVHLEAEENAREYITHGVLRRLVMMRRCIERIYELCPPDTRKLDDPDIALDITIYLQSFYIHMYGAFENLARVSIEMSGIEISESEKRQASFLSKKVNSKIKKILPEPLRKYFSTEGMSSWCRHLNNFRHSLAHRIPLYIPENVLSPNKLETYQQLEKEKENLWENRDNCRRYLHEDIQKKLKELSKHRKRIHAIELEQSNLMSFSPVALHSYNEEGSHIVVFHAQILANWNTMLDFICLFLNEMQPPLGQQLREDLIAKDVVTFESE</sequence>
<dbReference type="RefSeq" id="WP_015851295.1">
    <property type="nucleotide sequence ID" value="NC_012881.1"/>
</dbReference>
<keyword evidence="2" id="KW-1185">Reference proteome</keyword>
<dbReference type="EMBL" id="CP001649">
    <property type="protein sequence ID" value="ACS79477.1"/>
    <property type="molecule type" value="Genomic_DNA"/>
</dbReference>
<evidence type="ECO:0008006" key="3">
    <source>
        <dbReference type="Google" id="ProtNLM"/>
    </source>
</evidence>
<proteinExistence type="predicted"/>
<dbReference type="Proteomes" id="UP000002601">
    <property type="component" value="Chromosome"/>
</dbReference>
<dbReference type="KEGG" id="dsa:Desal_1415"/>
<dbReference type="AlphaFoldDB" id="C6BRN7"/>
<dbReference type="OrthoDB" id="7277848at2"/>
<reference evidence="1 2" key="1">
    <citation type="submission" date="2009-06" db="EMBL/GenBank/DDBJ databases">
        <title>Complete sequence of Desulfovibrio salexigens DSM 2638.</title>
        <authorList>
            <consortium name="US DOE Joint Genome Institute"/>
            <person name="Lucas S."/>
            <person name="Copeland A."/>
            <person name="Lapidus A."/>
            <person name="Glavina del Rio T."/>
            <person name="Tice H."/>
            <person name="Bruce D."/>
            <person name="Goodwin L."/>
            <person name="Pitluck S."/>
            <person name="Munk A.C."/>
            <person name="Brettin T."/>
            <person name="Detter J.C."/>
            <person name="Han C."/>
            <person name="Tapia R."/>
            <person name="Larimer F."/>
            <person name="Land M."/>
            <person name="Hauser L."/>
            <person name="Kyrpides N."/>
            <person name="Anderson I."/>
            <person name="Wall J.D."/>
            <person name="Arkin A.P."/>
            <person name="Dehal P."/>
            <person name="Chivian D."/>
            <person name="Giles B."/>
            <person name="Hazen T.C."/>
        </authorList>
    </citation>
    <scope>NUCLEOTIDE SEQUENCE [LARGE SCALE GENOMIC DNA]</scope>
    <source>
        <strain evidence="2">ATCC 14822 / DSM 2638 / NCIMB 8403 / VKM B-1763</strain>
    </source>
</reference>
<evidence type="ECO:0000313" key="2">
    <source>
        <dbReference type="Proteomes" id="UP000002601"/>
    </source>
</evidence>
<dbReference type="eggNOG" id="ENOG5033X0K">
    <property type="taxonomic scope" value="Bacteria"/>
</dbReference>
<dbReference type="STRING" id="526222.Desal_1415"/>
<name>C6BRN7_MARSD</name>
<dbReference type="HOGENOM" id="CLU_1072984_0_0_7"/>
<protein>
    <recommendedName>
        <fullName evidence="3">Cthe-2314-like HEPN domain-containing protein</fullName>
    </recommendedName>
</protein>